<dbReference type="Gene3D" id="1.10.600.10">
    <property type="entry name" value="Farnesyl Diphosphate Synthase"/>
    <property type="match status" value="1"/>
</dbReference>
<dbReference type="Pfam" id="PF00348">
    <property type="entry name" value="polyprenyl_synt"/>
    <property type="match status" value="1"/>
</dbReference>
<sequence>MRSIMNTVTELLQPVENDLDDLILELKNLIGAGHPILQAAAEHLFSAGGKRLRPGIVLLISKAISPEFCLTSKHKRLAEITEMIHTASLVHDDVVDEASTRRGVDTVHSRFNTRVAVLAGDFLFAQASWHLANLDNVNVVKLLSRVIMDLAEGEIKQNLNRFDSAQSFSKYINKSYCKTASLIANSSKAAGVLSGLNDEHLTSLYDFGKNIGLAFQVVDDILDFTGNDKQLGKPAVSDLASGYLTAPVLYALEENKKLSVLINRELAEKDDLDDALSIIMNSKAIESSRKLAEDFAMLSKEALVWLPDSEYKRALMALPEFVLSRIY</sequence>
<keyword evidence="3 6" id="KW-0808">Transferase</keyword>
<keyword evidence="4" id="KW-0479">Metal-binding</keyword>
<evidence type="ECO:0000256" key="6">
    <source>
        <dbReference type="RuleBase" id="RU004466"/>
    </source>
</evidence>
<dbReference type="PROSITE" id="PS00444">
    <property type="entry name" value="POLYPRENYL_SYNTHASE_2"/>
    <property type="match status" value="1"/>
</dbReference>
<dbReference type="GO" id="GO:0004659">
    <property type="term" value="F:prenyltransferase activity"/>
    <property type="evidence" value="ECO:0007669"/>
    <property type="project" value="InterPro"/>
</dbReference>
<evidence type="ECO:0000256" key="2">
    <source>
        <dbReference type="ARBA" id="ARBA00006706"/>
    </source>
</evidence>
<dbReference type="InterPro" id="IPR000092">
    <property type="entry name" value="Polyprenyl_synt"/>
</dbReference>
<dbReference type="PROSITE" id="PS00723">
    <property type="entry name" value="POLYPRENYL_SYNTHASE_1"/>
    <property type="match status" value="1"/>
</dbReference>
<dbReference type="GO" id="GO:0008299">
    <property type="term" value="P:isoprenoid biosynthetic process"/>
    <property type="evidence" value="ECO:0007669"/>
    <property type="project" value="InterPro"/>
</dbReference>
<organism evidence="7">
    <name type="scientific">uncultured Prochlorococcus marinus clone HF10-11A3</name>
    <dbReference type="NCBI Taxonomy" id="379373"/>
    <lineage>
        <taxon>Bacteria</taxon>
        <taxon>Bacillati</taxon>
        <taxon>Cyanobacteriota</taxon>
        <taxon>Cyanophyceae</taxon>
        <taxon>Synechococcales</taxon>
        <taxon>Prochlorococcaceae</taxon>
        <taxon>Prochlorococcus</taxon>
    </lineage>
</organism>
<dbReference type="SFLD" id="SFLDS00005">
    <property type="entry name" value="Isoprenoid_Synthase_Type_I"/>
    <property type="match status" value="1"/>
</dbReference>
<dbReference type="CDD" id="cd00685">
    <property type="entry name" value="Trans_IPPS_HT"/>
    <property type="match status" value="1"/>
</dbReference>
<comment type="cofactor">
    <cofactor evidence="1">
        <name>Mg(2+)</name>
        <dbReference type="ChEBI" id="CHEBI:18420"/>
    </cofactor>
</comment>
<evidence type="ECO:0000313" key="7">
    <source>
        <dbReference type="EMBL" id="ABE11067.1"/>
    </source>
</evidence>
<dbReference type="GO" id="GO:0046872">
    <property type="term" value="F:metal ion binding"/>
    <property type="evidence" value="ECO:0007669"/>
    <property type="project" value="UniProtKB-KW"/>
</dbReference>
<reference evidence="7" key="1">
    <citation type="journal article" date="2006" name="Science">
        <title>Genomic islands and the ecology and evolution of Prochlorococcus.</title>
        <authorList>
            <person name="Coleman M.L."/>
            <person name="Sullivan M.B."/>
            <person name="Martiny A.C."/>
            <person name="Steglich C."/>
            <person name="Barry K."/>
            <person name="Delong E.F."/>
            <person name="Chisholm S.W."/>
        </authorList>
    </citation>
    <scope>NUCLEOTIDE SEQUENCE</scope>
</reference>
<dbReference type="PANTHER" id="PTHR12001">
    <property type="entry name" value="GERANYLGERANYL PYROPHOSPHATE SYNTHASE"/>
    <property type="match status" value="1"/>
</dbReference>
<protein>
    <submittedName>
        <fullName evidence="7">Polyprenyl synthetase</fullName>
    </submittedName>
</protein>
<dbReference type="InterPro" id="IPR008949">
    <property type="entry name" value="Isoprenoid_synthase_dom_sf"/>
</dbReference>
<name>Q1PKF1_PROMR</name>
<evidence type="ECO:0000256" key="1">
    <source>
        <dbReference type="ARBA" id="ARBA00001946"/>
    </source>
</evidence>
<accession>Q1PKF1</accession>
<comment type="similarity">
    <text evidence="2 6">Belongs to the FPP/GGPP synthase family.</text>
</comment>
<dbReference type="EMBL" id="DQ366721">
    <property type="protein sequence ID" value="ABE11067.1"/>
    <property type="molecule type" value="Genomic_DNA"/>
</dbReference>
<dbReference type="PANTHER" id="PTHR12001:SF69">
    <property type="entry name" value="ALL TRANS-POLYPRENYL-DIPHOSPHATE SYNTHASE PDSS1"/>
    <property type="match status" value="1"/>
</dbReference>
<proteinExistence type="inferred from homology"/>
<evidence type="ECO:0000256" key="5">
    <source>
        <dbReference type="ARBA" id="ARBA00022842"/>
    </source>
</evidence>
<dbReference type="InterPro" id="IPR033749">
    <property type="entry name" value="Polyprenyl_synt_CS"/>
</dbReference>
<keyword evidence="5" id="KW-0460">Magnesium</keyword>
<dbReference type="AlphaFoldDB" id="Q1PKF1"/>
<reference evidence="7" key="2">
    <citation type="submission" date="2006-04" db="EMBL/GenBank/DDBJ databases">
        <title>Sequencing of the draft fosmids and assembly of Prochlorococcus marinus environmental genome fragment.</title>
        <authorList>
            <consortium name="US DOE Joint Genome Institute (JGI)"/>
            <person name="Copeland A."/>
            <person name="Lucas S."/>
            <person name="Lapidus A."/>
            <person name="Barry K."/>
            <person name="Detter J.C."/>
            <person name="Glavina T."/>
            <person name="Hammon N."/>
            <person name="Israni S."/>
            <person name="Richardson P."/>
        </authorList>
    </citation>
    <scope>NUCLEOTIDE SEQUENCE</scope>
</reference>
<evidence type="ECO:0000256" key="4">
    <source>
        <dbReference type="ARBA" id="ARBA00022723"/>
    </source>
</evidence>
<evidence type="ECO:0000256" key="3">
    <source>
        <dbReference type="ARBA" id="ARBA00022679"/>
    </source>
</evidence>
<dbReference type="SUPFAM" id="SSF48576">
    <property type="entry name" value="Terpenoid synthases"/>
    <property type="match status" value="1"/>
</dbReference>
<dbReference type="NCBIfam" id="TIGR02749">
    <property type="entry name" value="prenyl_cyano"/>
    <property type="match status" value="1"/>
</dbReference>
<gene>
    <name evidence="7" type="primary">sds</name>
    <name evidence="7" type="ORF">HF10-11A3_0030</name>
</gene>